<organism evidence="21 22">
    <name type="scientific">Gomphillus americanus</name>
    <dbReference type="NCBI Taxonomy" id="1940652"/>
    <lineage>
        <taxon>Eukaryota</taxon>
        <taxon>Fungi</taxon>
        <taxon>Dikarya</taxon>
        <taxon>Ascomycota</taxon>
        <taxon>Pezizomycotina</taxon>
        <taxon>Lecanoromycetes</taxon>
        <taxon>OSLEUM clade</taxon>
        <taxon>Ostropomycetidae</taxon>
        <taxon>Ostropales</taxon>
        <taxon>Graphidaceae</taxon>
        <taxon>Gomphilloideae</taxon>
        <taxon>Gomphillus</taxon>
    </lineage>
</organism>
<keyword evidence="7 16" id="KW-0808">Transferase</keyword>
<dbReference type="SUPFAM" id="SSF54928">
    <property type="entry name" value="RNA-binding domain, RBD"/>
    <property type="match status" value="1"/>
</dbReference>
<comment type="catalytic activity">
    <reaction evidence="14">
        <text>N(6)-methyl-L-lysyl(4)-[histone H3] + S-adenosyl-L-methionine = N(6),N(6)-dimethyl-L-lysyl(4)-[histone H3] + S-adenosyl-L-homocysteine + H(+)</text>
        <dbReference type="Rhea" id="RHEA:60268"/>
        <dbReference type="Rhea" id="RHEA-COMP:15540"/>
        <dbReference type="Rhea" id="RHEA-COMP:15543"/>
        <dbReference type="ChEBI" id="CHEBI:15378"/>
        <dbReference type="ChEBI" id="CHEBI:57856"/>
        <dbReference type="ChEBI" id="CHEBI:59789"/>
        <dbReference type="ChEBI" id="CHEBI:61929"/>
        <dbReference type="ChEBI" id="CHEBI:61976"/>
    </reaction>
</comment>
<dbReference type="OrthoDB" id="308383at2759"/>
<comment type="catalytic activity">
    <reaction evidence="13 16">
        <text>L-lysyl(4)-[histone H3] + 3 S-adenosyl-L-methionine = N(6),N(6),N(6)-trimethyl-L-lysyl(4)-[histone H3] + 3 S-adenosyl-L-homocysteine + 3 H(+)</text>
        <dbReference type="Rhea" id="RHEA:60260"/>
        <dbReference type="Rhea" id="RHEA-COMP:15537"/>
        <dbReference type="Rhea" id="RHEA-COMP:15547"/>
        <dbReference type="ChEBI" id="CHEBI:15378"/>
        <dbReference type="ChEBI" id="CHEBI:29969"/>
        <dbReference type="ChEBI" id="CHEBI:57856"/>
        <dbReference type="ChEBI" id="CHEBI:59789"/>
        <dbReference type="ChEBI" id="CHEBI:61961"/>
        <dbReference type="EC" id="2.1.1.354"/>
    </reaction>
</comment>
<dbReference type="SMART" id="SM01291">
    <property type="entry name" value="N-SET"/>
    <property type="match status" value="1"/>
</dbReference>
<dbReference type="AlphaFoldDB" id="A0A8H3FIJ2"/>
<evidence type="ECO:0000256" key="8">
    <source>
        <dbReference type="ARBA" id="ARBA00022691"/>
    </source>
</evidence>
<keyword evidence="9 16" id="KW-0156">Chromatin regulator</keyword>
<dbReference type="PIRSF" id="PIRSF037104">
    <property type="entry name" value="Histone_H3-K4_mtfrase_Set1_fun"/>
    <property type="match status" value="1"/>
</dbReference>
<feature type="compositionally biased region" description="Low complexity" evidence="18">
    <location>
        <begin position="403"/>
        <end position="413"/>
    </location>
</feature>
<dbReference type="InterPro" id="IPR046341">
    <property type="entry name" value="SET_dom_sf"/>
</dbReference>
<feature type="compositionally biased region" description="Basic and acidic residues" evidence="18">
    <location>
        <begin position="25"/>
        <end position="50"/>
    </location>
</feature>
<evidence type="ECO:0000256" key="12">
    <source>
        <dbReference type="ARBA" id="ARBA00044515"/>
    </source>
</evidence>
<evidence type="ECO:0000256" key="7">
    <source>
        <dbReference type="ARBA" id="ARBA00022679"/>
    </source>
</evidence>
<dbReference type="InterPro" id="IPR001214">
    <property type="entry name" value="SET_dom"/>
</dbReference>
<evidence type="ECO:0000256" key="5">
    <source>
        <dbReference type="ARBA" id="ARBA00022454"/>
    </source>
</evidence>
<evidence type="ECO:0000256" key="9">
    <source>
        <dbReference type="ARBA" id="ARBA00022853"/>
    </source>
</evidence>
<evidence type="ECO:0000256" key="15">
    <source>
        <dbReference type="ARBA" id="ARBA00049129"/>
    </source>
</evidence>
<evidence type="ECO:0000256" key="18">
    <source>
        <dbReference type="SAM" id="MobiDB-lite"/>
    </source>
</evidence>
<proteinExistence type="predicted"/>
<accession>A0A8H3FIJ2</accession>
<dbReference type="SUPFAM" id="SSF82199">
    <property type="entry name" value="SET domain"/>
    <property type="match status" value="1"/>
</dbReference>
<dbReference type="GO" id="GO:0140999">
    <property type="term" value="F:histone H3K4 trimethyltransferase activity"/>
    <property type="evidence" value="ECO:0007669"/>
    <property type="project" value="UniProtKB-EC"/>
</dbReference>
<comment type="subcellular location">
    <subcellularLocation>
        <location evidence="2">Chromosome</location>
    </subcellularLocation>
    <subcellularLocation>
        <location evidence="1 16">Nucleus</location>
    </subcellularLocation>
</comment>
<dbReference type="Pfam" id="PF11767">
    <property type="entry name" value="SET_assoc"/>
    <property type="match status" value="1"/>
</dbReference>
<evidence type="ECO:0000313" key="21">
    <source>
        <dbReference type="EMBL" id="CAF9923432.1"/>
    </source>
</evidence>
<dbReference type="PANTHER" id="PTHR45814:SF2">
    <property type="entry name" value="HISTONE-LYSINE N-METHYLTRANSFERASE SETD1"/>
    <property type="match status" value="1"/>
</dbReference>
<evidence type="ECO:0000256" key="1">
    <source>
        <dbReference type="ARBA" id="ARBA00004123"/>
    </source>
</evidence>
<comment type="catalytic activity">
    <reaction evidence="15">
        <text>N(6),N(6)-dimethyl-L-lysyl(4)-[histone H3] + S-adenosyl-L-methionine = N(6),N(6),N(6)-trimethyl-L-lysyl(4)-[histone H3] + S-adenosyl-L-homocysteine + H(+)</text>
        <dbReference type="Rhea" id="RHEA:60272"/>
        <dbReference type="Rhea" id="RHEA-COMP:15537"/>
        <dbReference type="Rhea" id="RHEA-COMP:15540"/>
        <dbReference type="ChEBI" id="CHEBI:15378"/>
        <dbReference type="ChEBI" id="CHEBI:57856"/>
        <dbReference type="ChEBI" id="CHEBI:59789"/>
        <dbReference type="ChEBI" id="CHEBI:61961"/>
        <dbReference type="ChEBI" id="CHEBI:61976"/>
    </reaction>
</comment>
<name>A0A8H3FIJ2_9LECA</name>
<feature type="compositionally biased region" description="Basic and acidic residues" evidence="18">
    <location>
        <begin position="64"/>
        <end position="76"/>
    </location>
</feature>
<evidence type="ECO:0000256" key="2">
    <source>
        <dbReference type="ARBA" id="ARBA00004286"/>
    </source>
</evidence>
<feature type="compositionally biased region" description="Basic and acidic residues" evidence="18">
    <location>
        <begin position="168"/>
        <end position="182"/>
    </location>
</feature>
<evidence type="ECO:0000256" key="14">
    <source>
        <dbReference type="ARBA" id="ARBA00047583"/>
    </source>
</evidence>
<comment type="subunit">
    <text evidence="12">Component of the Set1C/COMPASS complex.</text>
</comment>
<dbReference type="InterPro" id="IPR044570">
    <property type="entry name" value="Set1-like"/>
</dbReference>
<evidence type="ECO:0000259" key="20">
    <source>
        <dbReference type="PROSITE" id="PS50868"/>
    </source>
</evidence>
<dbReference type="GO" id="GO:0003676">
    <property type="term" value="F:nucleic acid binding"/>
    <property type="evidence" value="ECO:0007669"/>
    <property type="project" value="InterPro"/>
</dbReference>
<evidence type="ECO:0000256" key="3">
    <source>
        <dbReference type="ARBA" id="ARBA00012182"/>
    </source>
</evidence>
<dbReference type="Gene3D" id="2.170.270.10">
    <property type="entry name" value="SET domain"/>
    <property type="match status" value="1"/>
</dbReference>
<dbReference type="SMART" id="SM00508">
    <property type="entry name" value="PostSET"/>
    <property type="match status" value="1"/>
</dbReference>
<evidence type="ECO:0000256" key="11">
    <source>
        <dbReference type="ARBA" id="ARBA00044492"/>
    </source>
</evidence>
<feature type="compositionally biased region" description="Low complexity" evidence="18">
    <location>
        <begin position="1041"/>
        <end position="1067"/>
    </location>
</feature>
<reference evidence="21" key="1">
    <citation type="submission" date="2021-03" db="EMBL/GenBank/DDBJ databases">
        <authorList>
            <person name="Tagirdzhanova G."/>
        </authorList>
    </citation>
    <scope>NUCLEOTIDE SEQUENCE</scope>
</reference>
<feature type="region of interest" description="Disordered" evidence="18">
    <location>
        <begin position="676"/>
        <end position="776"/>
    </location>
</feature>
<evidence type="ECO:0000313" key="22">
    <source>
        <dbReference type="Proteomes" id="UP000664169"/>
    </source>
</evidence>
<dbReference type="InterPro" id="IPR012677">
    <property type="entry name" value="Nucleotide-bd_a/b_plait_sf"/>
</dbReference>
<dbReference type="GO" id="GO:0048188">
    <property type="term" value="C:Set1C/COMPASS complex"/>
    <property type="evidence" value="ECO:0007669"/>
    <property type="project" value="InterPro"/>
</dbReference>
<feature type="domain" description="SET" evidence="19">
    <location>
        <begin position="1104"/>
        <end position="1221"/>
    </location>
</feature>
<evidence type="ECO:0000256" key="10">
    <source>
        <dbReference type="ARBA" id="ARBA00023242"/>
    </source>
</evidence>
<dbReference type="GO" id="GO:0005694">
    <property type="term" value="C:chromosome"/>
    <property type="evidence" value="ECO:0007669"/>
    <property type="project" value="UniProtKB-SubCell"/>
</dbReference>
<feature type="compositionally biased region" description="Acidic residues" evidence="18">
    <location>
        <begin position="748"/>
        <end position="758"/>
    </location>
</feature>
<feature type="domain" description="Post-SET" evidence="20">
    <location>
        <begin position="1230"/>
        <end position="1246"/>
    </location>
</feature>
<dbReference type="InterPro" id="IPR024636">
    <property type="entry name" value="SET_assoc"/>
</dbReference>
<feature type="compositionally biased region" description="Low complexity" evidence="18">
    <location>
        <begin position="77"/>
        <end position="97"/>
    </location>
</feature>
<keyword evidence="6 16" id="KW-0489">Methyltransferase</keyword>
<sequence>MSRSSKGFADFFPTAPSVLQQKKSRTTEEKNRHESSAHRSPRDDRRERQSNSHYSTSRYSPDATPRRSKNEDRYPSDSRNGAGSSSSMSASPSVFDSRNARSSEPTPLSHVESRSPVLGKSPFRSKQEVVPTTSTSSITKIQTSTTNPEFPSARDPRPGKGKIKGTKTKYDPEMDRTIGPKEKRQRKPVYEDILSDNETPIEDPRMRIQNYTLGKFNPPRTRLRPRPYILKAYQYDPQTSVNGGPPTRICVTGLDTLTPASSVERLFSSFGDIAECQLAYSPYNGSSLGICNIRFRDSKSLRGGVPANAARAAKRAYDECSSGQHRIGQNTLKVALDRDGTLGREIVLKRLEDLKPKSIHRPPPPPPPPKLHIQREESHPLIPGPPPDAPKGPASRTPRQLQPSTAPSASSAPSAPPTAPAAALLKANYQNFVEEALVIDKIERDPYIFLSHESVPVLSTTIPHLKARLKKFSVKDVRCDKTGYYIIFHNSRAGEEECARCFQTCHMQPLFTYTMNMECQKYGNPNYIRPPSPETVQADEKRKAREEIKKKEDALDFEQEKLLRATNVDPVQAVVDMLRTELRAKLLEDVKARIAGPALYDYLHPDKHIEKRKRLGIAGPEDSKSRVFVDRTLDASPIGTPEYTNEVMNSDRRPLGAKSLNLAHLPRMRKGLRKDENLAFMDERRKQKPSSRRADVRGLHHRLHQVEDDESGEEQDSRTISRMSPAVDSDDEDVFPTQKLRQTPWAGDETDEEEEEQAESSIETPQPEQDPHAIRLKQLEDELESLAPKSRKRKRLLEEIAEQKRLKLDIHGTVAKIESEAPSTPEIKIVGEDDVKVSPTKAIKKPQSKAKTKKQLLEEQQAAHQAAEKLKLLEDFMTSAGVEEVKAPVIESVPEVVYKHPIDAHLVDGVRTGVTTGRPKRTVEDDPNLVLDLDGWQAFVKDNEDLQALQLALMEEAPASLGHIPLWAWKQKQIKQLNRGGEVGPTYSSNGIPGYYVPNPTGCARTEGTKNISQAEKSKYLPHRIKVQKAREEREARAKENPAMAAAEAAKAAAASSTAKSSSRSNRVNNRRLVADIAAQKQALATSMGEGDALRFNQLKKRKKPVRFARSAIHGWGLYAMENINQNEMIIEYVGDRVRQQVADLRERQYLKSGIGSSYLFRIDEYTVIDATKKGGIARFINHSCTPNCTAKIIKVEGTKRIVIYALRDVQRDEELTYDYKFEREWDSDDRIPCLCGSSGCKGFLN</sequence>
<comment type="subunit">
    <text evidence="16">Component of the COMPASS (Set1C) complex.</text>
</comment>
<dbReference type="EMBL" id="CAJPDQ010000019">
    <property type="protein sequence ID" value="CAF9923432.1"/>
    <property type="molecule type" value="Genomic_DNA"/>
</dbReference>
<evidence type="ECO:0000256" key="17">
    <source>
        <dbReference type="SAM" id="Coils"/>
    </source>
</evidence>
<dbReference type="Pfam" id="PF11764">
    <property type="entry name" value="N-SET"/>
    <property type="match status" value="1"/>
</dbReference>
<dbReference type="PROSITE" id="PS50280">
    <property type="entry name" value="SET"/>
    <property type="match status" value="1"/>
</dbReference>
<keyword evidence="22" id="KW-1185">Reference proteome</keyword>
<dbReference type="Pfam" id="PF00856">
    <property type="entry name" value="SET"/>
    <property type="match status" value="1"/>
</dbReference>
<dbReference type="EC" id="2.1.1.354" evidence="3 16"/>
<dbReference type="PROSITE" id="PS51572">
    <property type="entry name" value="SAM_MT43_1"/>
    <property type="match status" value="1"/>
</dbReference>
<dbReference type="PANTHER" id="PTHR45814">
    <property type="entry name" value="HISTONE-LYSINE N-METHYLTRANSFERASE SETD1"/>
    <property type="match status" value="1"/>
</dbReference>
<keyword evidence="5 16" id="KW-0158">Chromosome</keyword>
<dbReference type="SMART" id="SM00317">
    <property type="entry name" value="SET"/>
    <property type="match status" value="1"/>
</dbReference>
<dbReference type="GO" id="GO:0032259">
    <property type="term" value="P:methylation"/>
    <property type="evidence" value="ECO:0007669"/>
    <property type="project" value="UniProtKB-KW"/>
</dbReference>
<dbReference type="InterPro" id="IPR035979">
    <property type="entry name" value="RBD_domain_sf"/>
</dbReference>
<feature type="region of interest" description="Disordered" evidence="18">
    <location>
        <begin position="1030"/>
        <end position="1067"/>
    </location>
</feature>
<feature type="region of interest" description="Disordered" evidence="18">
    <location>
        <begin position="353"/>
        <end position="419"/>
    </location>
</feature>
<dbReference type="InterPro" id="IPR003616">
    <property type="entry name" value="Post-SET_dom"/>
</dbReference>
<dbReference type="InterPro" id="IPR024657">
    <property type="entry name" value="COMPASS_Set1_N-SET"/>
</dbReference>
<comment type="function">
    <text evidence="16">Catalytic component of the COMPASS (Set1C) complex that specifically mono-, di- and trimethylates histone H3 to form H3K4me1/2/3. COMPASS recognizes ubiquitinated H2B on one face of the nucleosome which stimulates the methylation of H3 on the opposing face.</text>
</comment>
<dbReference type="Gene3D" id="3.30.70.330">
    <property type="match status" value="1"/>
</dbReference>
<evidence type="ECO:0000256" key="13">
    <source>
        <dbReference type="ARBA" id="ARBA00047571"/>
    </source>
</evidence>
<feature type="coiled-coil region" evidence="17">
    <location>
        <begin position="541"/>
        <end position="568"/>
    </location>
</feature>
<keyword evidence="10 16" id="KW-0539">Nucleus</keyword>
<feature type="region of interest" description="Disordered" evidence="18">
    <location>
        <begin position="1"/>
        <end position="187"/>
    </location>
</feature>
<feature type="compositionally biased region" description="Basic and acidic residues" evidence="18">
    <location>
        <begin position="676"/>
        <end position="685"/>
    </location>
</feature>
<evidence type="ECO:0000256" key="6">
    <source>
        <dbReference type="ARBA" id="ARBA00022603"/>
    </source>
</evidence>
<evidence type="ECO:0000256" key="16">
    <source>
        <dbReference type="PIRNR" id="PIRNR037104"/>
    </source>
</evidence>
<comment type="function">
    <text evidence="11">Catalytic component of the COMPASS (Set1C) complex that specifically mono-, di- and trimethylates histone H3 to form H3K4me1/2/3. Binds RNAs which might negatively affect its histone methyltransferase activity. COMPASS recognizes ubiquitinated H2B on one face of the nucleosome which stimulates the methylation of H3 on the opposing face.</text>
</comment>
<comment type="caution">
    <text evidence="21">The sequence shown here is derived from an EMBL/GenBank/DDBJ whole genome shotgun (WGS) entry which is preliminary data.</text>
</comment>
<evidence type="ECO:0000256" key="4">
    <source>
        <dbReference type="ARBA" id="ARBA00015839"/>
    </source>
</evidence>
<dbReference type="Proteomes" id="UP000664169">
    <property type="component" value="Unassembled WGS sequence"/>
</dbReference>
<dbReference type="InterPro" id="IPR017111">
    <property type="entry name" value="Set1_fungi"/>
</dbReference>
<feature type="compositionally biased region" description="Low complexity" evidence="18">
    <location>
        <begin position="132"/>
        <end position="146"/>
    </location>
</feature>
<keyword evidence="17" id="KW-0175">Coiled coil</keyword>
<evidence type="ECO:0000259" key="19">
    <source>
        <dbReference type="PROSITE" id="PS50280"/>
    </source>
</evidence>
<feature type="compositionally biased region" description="Basic and acidic residues" evidence="18">
    <location>
        <begin position="1030"/>
        <end position="1040"/>
    </location>
</feature>
<protein>
    <recommendedName>
        <fullName evidence="4 16">Histone-lysine N-methyltransferase, H3 lysine-4 specific</fullName>
        <ecNumber evidence="3 16">2.1.1.354</ecNumber>
    </recommendedName>
</protein>
<gene>
    <name evidence="21" type="ORF">GOMPHAMPRED_002836</name>
</gene>
<dbReference type="PROSITE" id="PS50868">
    <property type="entry name" value="POST_SET"/>
    <property type="match status" value="1"/>
</dbReference>
<feature type="compositionally biased region" description="Pro residues" evidence="18">
    <location>
        <begin position="361"/>
        <end position="370"/>
    </location>
</feature>
<keyword evidence="8 16" id="KW-0949">S-adenosyl-L-methionine</keyword>